<dbReference type="Proteomes" id="UP001158576">
    <property type="component" value="Chromosome XSR"/>
</dbReference>
<dbReference type="PROSITE" id="PS00616">
    <property type="entry name" value="HIS_ACID_PHOSPHAT_1"/>
    <property type="match status" value="1"/>
</dbReference>
<dbReference type="InterPro" id="IPR050645">
    <property type="entry name" value="Histidine_acid_phosphatase"/>
</dbReference>
<dbReference type="CDD" id="cd07061">
    <property type="entry name" value="HP_HAP_like"/>
    <property type="match status" value="1"/>
</dbReference>
<dbReference type="PANTHER" id="PTHR11567:SF110">
    <property type="entry name" value="2-PHOSPHOXYLOSE PHOSPHATASE 1"/>
    <property type="match status" value="1"/>
</dbReference>
<evidence type="ECO:0000256" key="1">
    <source>
        <dbReference type="ARBA" id="ARBA00005375"/>
    </source>
</evidence>
<gene>
    <name evidence="6" type="ORF">OKIOD_LOCUS5843</name>
</gene>
<dbReference type="Gene3D" id="3.40.50.1240">
    <property type="entry name" value="Phosphoglycerate mutase-like"/>
    <property type="match status" value="1"/>
</dbReference>
<dbReference type="Pfam" id="PF00328">
    <property type="entry name" value="His_Phos_2"/>
    <property type="match status" value="2"/>
</dbReference>
<organism evidence="6 7">
    <name type="scientific">Oikopleura dioica</name>
    <name type="common">Tunicate</name>
    <dbReference type="NCBI Taxonomy" id="34765"/>
    <lineage>
        <taxon>Eukaryota</taxon>
        <taxon>Metazoa</taxon>
        <taxon>Chordata</taxon>
        <taxon>Tunicata</taxon>
        <taxon>Appendicularia</taxon>
        <taxon>Copelata</taxon>
        <taxon>Oikopleuridae</taxon>
        <taxon>Oikopleura</taxon>
    </lineage>
</organism>
<dbReference type="InterPro" id="IPR000560">
    <property type="entry name" value="His_Pase_clade-2"/>
</dbReference>
<dbReference type="EMBL" id="OU015569">
    <property type="protein sequence ID" value="CAG5095667.1"/>
    <property type="molecule type" value="Genomic_DNA"/>
</dbReference>
<name>A0ABN7S9W2_OIKDI</name>
<evidence type="ECO:0000256" key="5">
    <source>
        <dbReference type="ARBA" id="ARBA00041499"/>
    </source>
</evidence>
<comment type="catalytic activity">
    <reaction evidence="3">
        <text>3-O-[beta-D-GlcA-(1-&gt;3)-beta-D-Gal-(1-&gt;3)-beta-D-Gal-(1-&gt;4)-beta-D-2-O-P-Xyl]-L-seryl-[protein] + H2O = 3-O-(beta-D-GlcA-(1-&gt;3)-beta-D-Gal-(1-&gt;3)-beta-D-Gal-(1-&gt;4)-beta-D-Xyl)-L-seryl-[protein] + phosphate</text>
        <dbReference type="Rhea" id="RHEA:56512"/>
        <dbReference type="Rhea" id="RHEA-COMP:12573"/>
        <dbReference type="Rhea" id="RHEA-COMP:14559"/>
        <dbReference type="ChEBI" id="CHEBI:15377"/>
        <dbReference type="ChEBI" id="CHEBI:43474"/>
        <dbReference type="ChEBI" id="CHEBI:132093"/>
        <dbReference type="ChEBI" id="CHEBI:140495"/>
    </reaction>
</comment>
<keyword evidence="7" id="KW-1185">Reference proteome</keyword>
<evidence type="ECO:0000313" key="6">
    <source>
        <dbReference type="EMBL" id="CAG5095667.1"/>
    </source>
</evidence>
<dbReference type="PROSITE" id="PS00778">
    <property type="entry name" value="HIS_ACID_PHOSPHAT_2"/>
    <property type="match status" value="1"/>
</dbReference>
<accession>A0ABN7S9W2</accession>
<evidence type="ECO:0000256" key="4">
    <source>
        <dbReference type="ARBA" id="ARBA00040357"/>
    </source>
</evidence>
<protein>
    <recommendedName>
        <fullName evidence="4">2-phosphoxylose phosphatase 1</fullName>
    </recommendedName>
    <alternativeName>
        <fullName evidence="5">Acid phosphatase-like protein 2</fullName>
    </alternativeName>
</protein>
<dbReference type="InterPro" id="IPR029033">
    <property type="entry name" value="His_PPase_superfam"/>
</dbReference>
<dbReference type="SUPFAM" id="SSF53254">
    <property type="entry name" value="Phosphoglycerate mutase-like"/>
    <property type="match status" value="1"/>
</dbReference>
<dbReference type="PANTHER" id="PTHR11567">
    <property type="entry name" value="ACID PHOSPHATASE-RELATED"/>
    <property type="match status" value="1"/>
</dbReference>
<proteinExistence type="inferred from homology"/>
<reference evidence="6 7" key="1">
    <citation type="submission" date="2021-04" db="EMBL/GenBank/DDBJ databases">
        <authorList>
            <person name="Bliznina A."/>
        </authorList>
    </citation>
    <scope>NUCLEOTIDE SEQUENCE [LARGE SCALE GENOMIC DNA]</scope>
</reference>
<evidence type="ECO:0000256" key="2">
    <source>
        <dbReference type="ARBA" id="ARBA00022801"/>
    </source>
</evidence>
<dbReference type="InterPro" id="IPR033379">
    <property type="entry name" value="Acid_Pase_AS"/>
</dbReference>
<evidence type="ECO:0000256" key="3">
    <source>
        <dbReference type="ARBA" id="ARBA00036311"/>
    </source>
</evidence>
<evidence type="ECO:0000313" key="7">
    <source>
        <dbReference type="Proteomes" id="UP001158576"/>
    </source>
</evidence>
<sequence length="394" mass="44655">MTRGMELKRVVCLARHGARSSLYNLPELGPANWNQSGLYKIPRDVSKVNVKLAGVNGGPVTAGFDPDGEHACGGPAGWLTSIGYLGNVGIGEFLAKMYGRREAEDLYVRSTNVKRTVESARAIVGGLTNQPSEVKIEVQGKLDEEFLTYMHSCSGSLQNYRWMWLASPLHDQIRPMWSEAVRELGLQKRTDGRPQHQLLPLALYDDLAARFAHGIPVVNAAAFRKYYPLIEHLSLVTCLGVNGTSVEEKAHALPIKAGRILEYIVNELEAPISILSAHDTTLIPVMEALLFRMAPHEKSEIFYFPPFSAHIVFEFHVDETKDKFIRIRYNEKPISFKGREYVPLEDFLETTEWLRMSQKEFLTWKDHPIPEHEPRYSHDEIADFHANPENYLDI</sequence>
<comment type="similarity">
    <text evidence="1">Belongs to the histidine acid phosphatase family.</text>
</comment>
<keyword evidence="2" id="KW-0378">Hydrolase</keyword>